<dbReference type="Proteomes" id="UP001143330">
    <property type="component" value="Unassembled WGS sequence"/>
</dbReference>
<name>A0A9W6JS06_9HYPH</name>
<dbReference type="EMBL" id="BSFM01000004">
    <property type="protein sequence ID" value="GLK82770.1"/>
    <property type="molecule type" value="Genomic_DNA"/>
</dbReference>
<protein>
    <submittedName>
        <fullName evidence="1">Uncharacterized protein</fullName>
    </submittedName>
</protein>
<evidence type="ECO:0000313" key="2">
    <source>
        <dbReference type="Proteomes" id="UP001143330"/>
    </source>
</evidence>
<reference evidence="1" key="1">
    <citation type="journal article" date="2014" name="Int. J. Syst. Evol. Microbiol.">
        <title>Complete genome sequence of Corynebacterium casei LMG S-19264T (=DSM 44701T), isolated from a smear-ripened cheese.</title>
        <authorList>
            <consortium name="US DOE Joint Genome Institute (JGI-PGF)"/>
            <person name="Walter F."/>
            <person name="Albersmeier A."/>
            <person name="Kalinowski J."/>
            <person name="Ruckert C."/>
        </authorList>
    </citation>
    <scope>NUCLEOTIDE SEQUENCE</scope>
    <source>
        <strain evidence="1">VKM B-2789</strain>
    </source>
</reference>
<comment type="caution">
    <text evidence="1">The sequence shown here is derived from an EMBL/GenBank/DDBJ whole genome shotgun (WGS) entry which is preliminary data.</text>
</comment>
<evidence type="ECO:0000313" key="1">
    <source>
        <dbReference type="EMBL" id="GLK82770.1"/>
    </source>
</evidence>
<organism evidence="1 2">
    <name type="scientific">Ancylobacter defluvii</name>
    <dbReference type="NCBI Taxonomy" id="1282440"/>
    <lineage>
        <taxon>Bacteria</taxon>
        <taxon>Pseudomonadati</taxon>
        <taxon>Pseudomonadota</taxon>
        <taxon>Alphaproteobacteria</taxon>
        <taxon>Hyphomicrobiales</taxon>
        <taxon>Xanthobacteraceae</taxon>
        <taxon>Ancylobacter</taxon>
    </lineage>
</organism>
<keyword evidence="2" id="KW-1185">Reference proteome</keyword>
<dbReference type="AlphaFoldDB" id="A0A9W6JS06"/>
<gene>
    <name evidence="1" type="ORF">GCM10017653_08390</name>
</gene>
<sequence>MLARIDRNTIPLSCNAYVRFVPYGSDTSARVMTTRLVELRRLANDYWYIADSPSLVALGIWVDGLGRIDGVAAETFIRTIARRVDEAMDRC</sequence>
<reference evidence="1" key="2">
    <citation type="submission" date="2023-01" db="EMBL/GenBank/DDBJ databases">
        <authorList>
            <person name="Sun Q."/>
            <person name="Evtushenko L."/>
        </authorList>
    </citation>
    <scope>NUCLEOTIDE SEQUENCE</scope>
    <source>
        <strain evidence="1">VKM B-2789</strain>
    </source>
</reference>
<accession>A0A9W6JS06</accession>
<proteinExistence type="predicted"/>
<dbReference type="RefSeq" id="WP_213366265.1">
    <property type="nucleotide sequence ID" value="NZ_BSFM01000004.1"/>
</dbReference>